<keyword evidence="4" id="KW-0175">Coiled coil</keyword>
<evidence type="ECO:0000259" key="7">
    <source>
        <dbReference type="Pfam" id="PF06916"/>
    </source>
</evidence>
<evidence type="ECO:0000313" key="9">
    <source>
        <dbReference type="Proteomes" id="UP000663879"/>
    </source>
</evidence>
<dbReference type="InterPro" id="IPR009688">
    <property type="entry name" value="FAM210A/B-like_dom"/>
</dbReference>
<evidence type="ECO:0000256" key="2">
    <source>
        <dbReference type="ARBA" id="ARBA00022692"/>
    </source>
</evidence>
<evidence type="ECO:0000256" key="1">
    <source>
        <dbReference type="ARBA" id="ARBA00004167"/>
    </source>
</evidence>
<organism evidence="8 9">
    <name type="scientific">Brachionus calyciflorus</name>
    <dbReference type="NCBI Taxonomy" id="104777"/>
    <lineage>
        <taxon>Eukaryota</taxon>
        <taxon>Metazoa</taxon>
        <taxon>Spiralia</taxon>
        <taxon>Gnathifera</taxon>
        <taxon>Rotifera</taxon>
        <taxon>Eurotatoria</taxon>
        <taxon>Monogononta</taxon>
        <taxon>Pseudotrocha</taxon>
        <taxon>Ploima</taxon>
        <taxon>Brachionidae</taxon>
        <taxon>Brachionus</taxon>
    </lineage>
</organism>
<keyword evidence="2 6" id="KW-0812">Transmembrane</keyword>
<dbReference type="OrthoDB" id="5874039at2759"/>
<keyword evidence="5 6" id="KW-0472">Membrane</keyword>
<evidence type="ECO:0000256" key="5">
    <source>
        <dbReference type="ARBA" id="ARBA00023136"/>
    </source>
</evidence>
<proteinExistence type="predicted"/>
<keyword evidence="9" id="KW-1185">Reference proteome</keyword>
<evidence type="ECO:0000256" key="4">
    <source>
        <dbReference type="ARBA" id="ARBA00023054"/>
    </source>
</evidence>
<comment type="caution">
    <text evidence="8">The sequence shown here is derived from an EMBL/GenBank/DDBJ whole genome shotgun (WGS) entry which is preliminary data.</text>
</comment>
<feature type="transmembrane region" description="Helical" evidence="6">
    <location>
        <begin position="86"/>
        <end position="106"/>
    </location>
</feature>
<gene>
    <name evidence="8" type="ORF">OXX778_LOCUS14821</name>
</gene>
<protein>
    <recommendedName>
        <fullName evidence="7">DUF1279 domain-containing protein</fullName>
    </recommendedName>
</protein>
<dbReference type="GO" id="GO:0016020">
    <property type="term" value="C:membrane"/>
    <property type="evidence" value="ECO:0007669"/>
    <property type="project" value="UniProtKB-SubCell"/>
</dbReference>
<dbReference type="EMBL" id="CAJNOC010003131">
    <property type="protein sequence ID" value="CAF0969037.1"/>
    <property type="molecule type" value="Genomic_DNA"/>
</dbReference>
<evidence type="ECO:0000256" key="3">
    <source>
        <dbReference type="ARBA" id="ARBA00022989"/>
    </source>
</evidence>
<comment type="subcellular location">
    <subcellularLocation>
        <location evidence="1">Membrane</location>
        <topology evidence="1">Single-pass membrane protein</topology>
    </subcellularLocation>
</comment>
<dbReference type="InterPro" id="IPR045866">
    <property type="entry name" value="FAM210A/B-like"/>
</dbReference>
<dbReference type="AlphaFoldDB" id="A0A814EPS0"/>
<evidence type="ECO:0000256" key="6">
    <source>
        <dbReference type="SAM" id="Phobius"/>
    </source>
</evidence>
<evidence type="ECO:0000313" key="8">
    <source>
        <dbReference type="EMBL" id="CAF0969037.1"/>
    </source>
</evidence>
<dbReference type="PANTHER" id="PTHR21377">
    <property type="entry name" value="PROTEIN FAM210B, MITOCHONDRIAL"/>
    <property type="match status" value="1"/>
</dbReference>
<keyword evidence="3 6" id="KW-1133">Transmembrane helix</keyword>
<dbReference type="Pfam" id="PF06916">
    <property type="entry name" value="FAM210A-B_dom"/>
    <property type="match status" value="1"/>
</dbReference>
<sequence length="270" mass="31534">MNRLTFLRSPLLLHNLKNKTNSNLKNFFSIQNKSLIKSNRLIQFELLPFRSNSTNSQIPAQTVINQTGSLSIFKRFKEAYKQHGKILLWCHFISCWGWVIGFFFLAKGGFDISSLFNLLEKIHIMSRETIDSINNKINTFNLEEFLRKSFFHHILPDSWIKKLGESITGQTLKYVITAIMLYKIVTPLRYVFTLAVTNVVIKLFKRQGKIPMQPPPGSSIKELYTEQKQVIRRSLKAQKEKFKYKRNLLRAKQLKAKNTLFSQSNKTKTL</sequence>
<dbReference type="PANTHER" id="PTHR21377:SF1">
    <property type="entry name" value="PROTEIN FAM210A"/>
    <property type="match status" value="1"/>
</dbReference>
<name>A0A814EPS0_9BILA</name>
<dbReference type="Proteomes" id="UP000663879">
    <property type="component" value="Unassembled WGS sequence"/>
</dbReference>
<feature type="domain" description="DUF1279" evidence="7">
    <location>
        <begin position="75"/>
        <end position="198"/>
    </location>
</feature>
<dbReference type="GO" id="GO:0005739">
    <property type="term" value="C:mitochondrion"/>
    <property type="evidence" value="ECO:0007669"/>
    <property type="project" value="TreeGrafter"/>
</dbReference>
<reference evidence="8" key="1">
    <citation type="submission" date="2021-02" db="EMBL/GenBank/DDBJ databases">
        <authorList>
            <person name="Nowell W R."/>
        </authorList>
    </citation>
    <scope>NUCLEOTIDE SEQUENCE</scope>
    <source>
        <strain evidence="8">Ploen Becks lab</strain>
    </source>
</reference>
<accession>A0A814EPS0</accession>